<dbReference type="EMBL" id="MFZG01000033">
    <property type="protein sequence ID" value="OGK15720.1"/>
    <property type="molecule type" value="Genomic_DNA"/>
</dbReference>
<comment type="caution">
    <text evidence="1">The sequence shown here is derived from an EMBL/GenBank/DDBJ whole genome shotgun (WGS) entry which is preliminary data.</text>
</comment>
<evidence type="ECO:0000313" key="2">
    <source>
        <dbReference type="Proteomes" id="UP000177208"/>
    </source>
</evidence>
<dbReference type="AlphaFoldDB" id="A0A1F7G9Z5"/>
<gene>
    <name evidence="1" type="ORF">A2774_00550</name>
</gene>
<organism evidence="1 2">
    <name type="scientific">Candidatus Roizmanbacteria bacterium RIFCSPHIGHO2_01_FULL_39_12c</name>
    <dbReference type="NCBI Taxonomy" id="1802031"/>
    <lineage>
        <taxon>Bacteria</taxon>
        <taxon>Candidatus Roizmaniibacteriota</taxon>
    </lineage>
</organism>
<protein>
    <submittedName>
        <fullName evidence="1">Uncharacterized protein</fullName>
    </submittedName>
</protein>
<dbReference type="Proteomes" id="UP000177208">
    <property type="component" value="Unassembled WGS sequence"/>
</dbReference>
<proteinExistence type="predicted"/>
<reference evidence="1 2" key="1">
    <citation type="journal article" date="2016" name="Nat. Commun.">
        <title>Thousands of microbial genomes shed light on interconnected biogeochemical processes in an aquifer system.</title>
        <authorList>
            <person name="Anantharaman K."/>
            <person name="Brown C.T."/>
            <person name="Hug L.A."/>
            <person name="Sharon I."/>
            <person name="Castelle C.J."/>
            <person name="Probst A.J."/>
            <person name="Thomas B.C."/>
            <person name="Singh A."/>
            <person name="Wilkins M.J."/>
            <person name="Karaoz U."/>
            <person name="Brodie E.L."/>
            <person name="Williams K.H."/>
            <person name="Hubbard S.S."/>
            <person name="Banfield J.F."/>
        </authorList>
    </citation>
    <scope>NUCLEOTIDE SEQUENCE [LARGE SCALE GENOMIC DNA]</scope>
</reference>
<accession>A0A1F7G9Z5</accession>
<sequence>MAFIRRVKTKSGAIAIQIAYKEYGRIKRIIHMGSAHNQQEEKVLIGLAREKLLEDQLALFKPTNNSLKLVLKSSSSTLLYKTLLQAYDMLGFNGLKDQTFSLLTIARIVEPVSKLDSLRVLEELGSRRR</sequence>
<evidence type="ECO:0000313" key="1">
    <source>
        <dbReference type="EMBL" id="OGK15720.1"/>
    </source>
</evidence>
<name>A0A1F7G9Z5_9BACT</name>